<feature type="compositionally biased region" description="Basic and acidic residues" evidence="1">
    <location>
        <begin position="94"/>
        <end position="108"/>
    </location>
</feature>
<dbReference type="EMBL" id="MKGL01000165">
    <property type="protein sequence ID" value="RNF04379.1"/>
    <property type="molecule type" value="Genomic_DNA"/>
</dbReference>
<feature type="compositionally biased region" description="Low complexity" evidence="1">
    <location>
        <begin position="155"/>
        <end position="166"/>
    </location>
</feature>
<organism evidence="2 3">
    <name type="scientific">Trypanosoma rangeli</name>
    <dbReference type="NCBI Taxonomy" id="5698"/>
    <lineage>
        <taxon>Eukaryota</taxon>
        <taxon>Discoba</taxon>
        <taxon>Euglenozoa</taxon>
        <taxon>Kinetoplastea</taxon>
        <taxon>Metakinetoplastina</taxon>
        <taxon>Trypanosomatida</taxon>
        <taxon>Trypanosomatidae</taxon>
        <taxon>Trypanosoma</taxon>
        <taxon>Herpetosoma</taxon>
    </lineage>
</organism>
<comment type="caution">
    <text evidence="2">The sequence shown here is derived from an EMBL/GenBank/DDBJ whole genome shotgun (WGS) entry which is preliminary data.</text>
</comment>
<dbReference type="GeneID" id="40329191"/>
<feature type="region of interest" description="Disordered" evidence="1">
    <location>
        <begin position="653"/>
        <end position="708"/>
    </location>
</feature>
<evidence type="ECO:0000313" key="3">
    <source>
        <dbReference type="Proteomes" id="UP000283634"/>
    </source>
</evidence>
<feature type="compositionally biased region" description="Basic residues" evidence="1">
    <location>
        <begin position="280"/>
        <end position="290"/>
    </location>
</feature>
<feature type="region of interest" description="Disordered" evidence="1">
    <location>
        <begin position="89"/>
        <end position="226"/>
    </location>
</feature>
<feature type="compositionally biased region" description="Low complexity" evidence="1">
    <location>
        <begin position="249"/>
        <end position="264"/>
    </location>
</feature>
<evidence type="ECO:0000313" key="2">
    <source>
        <dbReference type="EMBL" id="RNF04379.1"/>
    </source>
</evidence>
<protein>
    <submittedName>
        <fullName evidence="2">Uncharacterized protein</fullName>
    </submittedName>
</protein>
<name>A0A422NG18_TRYRA</name>
<reference evidence="2 3" key="1">
    <citation type="journal article" date="2018" name="BMC Genomics">
        <title>Genomic comparison of Trypanosoma conorhini and Trypanosoma rangeli to Trypanosoma cruzi strains of high and low virulence.</title>
        <authorList>
            <person name="Bradwell K.R."/>
            <person name="Koparde V.N."/>
            <person name="Matveyev A.V."/>
            <person name="Serrano M.G."/>
            <person name="Alves J.M."/>
            <person name="Parikh H."/>
            <person name="Huang B."/>
            <person name="Lee V."/>
            <person name="Espinosa-Alvarez O."/>
            <person name="Ortiz P.A."/>
            <person name="Costa-Martins A.G."/>
            <person name="Teixeira M.M."/>
            <person name="Buck G.A."/>
        </authorList>
    </citation>
    <scope>NUCLEOTIDE SEQUENCE [LARGE SCALE GENOMIC DNA]</scope>
    <source>
        <strain evidence="2 3">AM80</strain>
    </source>
</reference>
<keyword evidence="3" id="KW-1185">Reference proteome</keyword>
<feature type="region of interest" description="Disordered" evidence="1">
    <location>
        <begin position="546"/>
        <end position="566"/>
    </location>
</feature>
<dbReference type="OrthoDB" id="253077at2759"/>
<feature type="region of interest" description="Disordered" evidence="1">
    <location>
        <begin position="246"/>
        <end position="295"/>
    </location>
</feature>
<sequence>MFSRLRELEQIRISNHEAVEEREMQSLFSLESKLNPLETSWMESEVSEGGGSIPAGRRRWRRGKARTESWETSTPVFSAAPATNGTVACISSSQDHDDHASGRREATIKVRQQQTRHETEDAQQTALEKAYDTQHAMQADAVNGRQNGKGRKRSSSGSSGDWSNDGEWIDGGEVPSVPLSSSGLATSRARRTGASATDVCGASETKSMAPRDNASNTDGEKSLLCSPASGVSATDIFASSMRGDREDAVVAAGGEQGEAESAVAHPDTPRPSSPLFPIHLKPRPQSHKKTPGSAALPRRHNNLVAWVRSTSRRRCEEAMMQFIGGNVAFLSQGSGGGVQAPAPVAKNDDGSVHRRRRKVVVMSSPGKAENASLRHGRGTNDDAGRNTTTTGGGGGGDGDSTGVAIACTKMVATAKAGAAGAAISPTRAVSASFGRRSCTEAPCHTSTPAQHVTPSRTLASASLTLSSPAASQAAMQQPLPQPSPLRVAAAAAALSGLHPHKHFHTEHSAVMGVSAERRTPENLSPTRGTKPNLTLTAAATTTAVTTAKKARTAAGTSPTTCASRFSRHSHSHVGINSGMLAQQHCLLYLHNFGQDILLQPTSNLHSGMLPLEKWRFREGGRMVSGGSDASEEQECVQCVAHGTSGLNAPLLSCGTSLSTNEPSTPPSQRQRLRRGRRETTEASPTGIAARWKQRRANTGARPSSNHAKRALDHTTTCVPGAGRCDVPEFVELCSTFKGVESLRAAHTPEKASPPTVSTAANQQRPRVTKFVVAACGTESVAFASTVALQSSMPGAASTTHFPRALKRVKRTPAFSCGGNQHRTETVTPTATRVFWRPAGGGC</sequence>
<dbReference type="Proteomes" id="UP000283634">
    <property type="component" value="Unassembled WGS sequence"/>
</dbReference>
<dbReference type="AlphaFoldDB" id="A0A422NG18"/>
<evidence type="ECO:0000256" key="1">
    <source>
        <dbReference type="SAM" id="MobiDB-lite"/>
    </source>
</evidence>
<accession>A0A422NG18</accession>
<gene>
    <name evidence="2" type="ORF">TraAM80_05258</name>
</gene>
<feature type="region of interest" description="Disordered" evidence="1">
    <location>
        <begin position="42"/>
        <end position="69"/>
    </location>
</feature>
<feature type="compositionally biased region" description="Polar residues" evidence="1">
    <location>
        <begin position="653"/>
        <end position="662"/>
    </location>
</feature>
<feature type="compositionally biased region" description="Gly residues" evidence="1">
    <location>
        <begin position="390"/>
        <end position="399"/>
    </location>
</feature>
<proteinExistence type="predicted"/>
<feature type="region of interest" description="Disordered" evidence="1">
    <location>
        <begin position="343"/>
        <end position="399"/>
    </location>
</feature>
<dbReference type="RefSeq" id="XP_029238068.1">
    <property type="nucleotide sequence ID" value="XM_029382145.1"/>
</dbReference>